<dbReference type="Proteomes" id="UP000006230">
    <property type="component" value="Unassembled WGS sequence"/>
</dbReference>
<dbReference type="EMBL" id="AATQ01000087">
    <property type="protein sequence ID" value="EAU43467.1"/>
    <property type="molecule type" value="Genomic_DNA"/>
</dbReference>
<dbReference type="STRING" id="314265.R2601_24010"/>
<evidence type="ECO:0000313" key="1">
    <source>
        <dbReference type="EMBL" id="EAU43467.1"/>
    </source>
</evidence>
<comment type="caution">
    <text evidence="1">The sequence shown here is derived from an EMBL/GenBank/DDBJ whole genome shotgun (WGS) entry which is preliminary data.</text>
</comment>
<evidence type="ECO:0000313" key="2">
    <source>
        <dbReference type="Proteomes" id="UP000006230"/>
    </source>
</evidence>
<gene>
    <name evidence="1" type="ORF">R2601_24010</name>
</gene>
<protein>
    <submittedName>
        <fullName evidence="1">Uncharacterized protein</fullName>
    </submittedName>
</protein>
<accession>Q0FGZ9</accession>
<organism evidence="1 2">
    <name type="scientific">Salipiger bermudensis (strain DSM 26914 / JCM 13377 / KCTC 12554 / HTCC2601)</name>
    <name type="common">Pelagibaca bermudensis</name>
    <dbReference type="NCBI Taxonomy" id="314265"/>
    <lineage>
        <taxon>Bacteria</taxon>
        <taxon>Pseudomonadati</taxon>
        <taxon>Pseudomonadota</taxon>
        <taxon>Alphaproteobacteria</taxon>
        <taxon>Rhodobacterales</taxon>
        <taxon>Roseobacteraceae</taxon>
        <taxon>Salipiger</taxon>
    </lineage>
</organism>
<dbReference type="RefSeq" id="WP_007800193.1">
    <property type="nucleotide sequence ID" value="NZ_DS022276.1"/>
</dbReference>
<dbReference type="OrthoDB" id="7858450at2"/>
<dbReference type="HOGENOM" id="CLU_2059131_0_0_5"/>
<name>Q0FGZ9_SALBH</name>
<sequence length="119" mass="13165">MPAWPSELPFFTSRSGYNLDGPDGHILRSEMEVGPAKRRRRTSTAPQAFSGKIERLTLSQLETFKEFYRTTLGDGALSFDATDPLTGETHSYAFNGPYSVGVHRNKIDATLSATLEILP</sequence>
<proteinExistence type="predicted"/>
<dbReference type="AlphaFoldDB" id="Q0FGZ9"/>
<dbReference type="eggNOG" id="ENOG50310A6">
    <property type="taxonomic scope" value="Bacteria"/>
</dbReference>
<keyword evidence="2" id="KW-1185">Reference proteome</keyword>
<reference evidence="1 2" key="1">
    <citation type="journal article" date="2010" name="J. Bacteriol.">
        <title>Genome sequences of Pelagibaca bermudensis HTCC2601T and Maritimibacter alkaliphilus HTCC2654T, the type strains of two marine Roseobacter genera.</title>
        <authorList>
            <person name="Thrash J.C."/>
            <person name="Cho J.C."/>
            <person name="Ferriera S."/>
            <person name="Johnson J."/>
            <person name="Vergin K.L."/>
            <person name="Giovannoni S.J."/>
        </authorList>
    </citation>
    <scope>NUCLEOTIDE SEQUENCE [LARGE SCALE GENOMIC DNA]</scope>
    <source>
        <strain evidence="2">DSM 26914 / JCM 13377 / KCTC 12554 / HTCC2601</strain>
    </source>
</reference>